<gene>
    <name evidence="3" type="ORF">ACFOGJ_20590</name>
</gene>
<dbReference type="Proteomes" id="UP001595528">
    <property type="component" value="Unassembled WGS sequence"/>
</dbReference>
<keyword evidence="4" id="KW-1185">Reference proteome</keyword>
<reference evidence="4" key="1">
    <citation type="journal article" date="2019" name="Int. J. Syst. Evol. Microbiol.">
        <title>The Global Catalogue of Microorganisms (GCM) 10K type strain sequencing project: providing services to taxonomists for standard genome sequencing and annotation.</title>
        <authorList>
            <consortium name="The Broad Institute Genomics Platform"/>
            <consortium name="The Broad Institute Genome Sequencing Center for Infectious Disease"/>
            <person name="Wu L."/>
            <person name="Ma J."/>
        </authorList>
    </citation>
    <scope>NUCLEOTIDE SEQUENCE [LARGE SCALE GENOMIC DNA]</scope>
    <source>
        <strain evidence="4">KCTC 42964</strain>
    </source>
</reference>
<dbReference type="Pfam" id="PF00378">
    <property type="entry name" value="ECH_1"/>
    <property type="match status" value="1"/>
</dbReference>
<accession>A0ABV7L5E7</accession>
<proteinExistence type="inferred from homology"/>
<evidence type="ECO:0000313" key="3">
    <source>
        <dbReference type="EMBL" id="MFC3229659.1"/>
    </source>
</evidence>
<dbReference type="Gene3D" id="3.90.226.10">
    <property type="entry name" value="2-enoyl-CoA Hydratase, Chain A, domain 1"/>
    <property type="match status" value="1"/>
</dbReference>
<dbReference type="InterPro" id="IPR018376">
    <property type="entry name" value="Enoyl-CoA_hyd/isom_CS"/>
</dbReference>
<dbReference type="PANTHER" id="PTHR43802:SF1">
    <property type="entry name" value="IP11341P-RELATED"/>
    <property type="match status" value="1"/>
</dbReference>
<evidence type="ECO:0000256" key="2">
    <source>
        <dbReference type="RuleBase" id="RU003707"/>
    </source>
</evidence>
<dbReference type="CDD" id="cd06558">
    <property type="entry name" value="crotonase-like"/>
    <property type="match status" value="1"/>
</dbReference>
<comment type="similarity">
    <text evidence="1 2">Belongs to the enoyl-CoA hydratase/isomerase family.</text>
</comment>
<evidence type="ECO:0000313" key="4">
    <source>
        <dbReference type="Proteomes" id="UP001595528"/>
    </source>
</evidence>
<comment type="caution">
    <text evidence="3">The sequence shown here is derived from an EMBL/GenBank/DDBJ whole genome shotgun (WGS) entry which is preliminary data.</text>
</comment>
<dbReference type="InterPro" id="IPR029045">
    <property type="entry name" value="ClpP/crotonase-like_dom_sf"/>
</dbReference>
<protein>
    <submittedName>
        <fullName evidence="3">Enoyl-CoA hydratase/isomerase family protein</fullName>
    </submittedName>
</protein>
<dbReference type="PROSITE" id="PS00166">
    <property type="entry name" value="ENOYL_COA_HYDRATASE"/>
    <property type="match status" value="1"/>
</dbReference>
<evidence type="ECO:0000256" key="1">
    <source>
        <dbReference type="ARBA" id="ARBA00005254"/>
    </source>
</evidence>
<dbReference type="PANTHER" id="PTHR43802">
    <property type="entry name" value="ENOYL-COA HYDRATASE"/>
    <property type="match status" value="1"/>
</dbReference>
<name>A0ABV7L5E7_9PROT</name>
<dbReference type="RefSeq" id="WP_379904073.1">
    <property type="nucleotide sequence ID" value="NZ_JBHRTR010000034.1"/>
</dbReference>
<dbReference type="InterPro" id="IPR001753">
    <property type="entry name" value="Enoyl-CoA_hydra/iso"/>
</dbReference>
<organism evidence="3 4">
    <name type="scientific">Marinibaculum pumilum</name>
    <dbReference type="NCBI Taxonomy" id="1766165"/>
    <lineage>
        <taxon>Bacteria</taxon>
        <taxon>Pseudomonadati</taxon>
        <taxon>Pseudomonadota</taxon>
        <taxon>Alphaproteobacteria</taxon>
        <taxon>Rhodospirillales</taxon>
        <taxon>Rhodospirillaceae</taxon>
        <taxon>Marinibaculum</taxon>
    </lineage>
</organism>
<sequence length="260" mass="27831">MPEAHRGDIAVTLENHVAVVEIRRPPHNFFSHALIRDLADAFAELDGEVECRSILLCSEGKAFCAGADFAGDRIFEAAESRGRNPLYDEAVRLFSGVKPVVAAVQGAAIGGGLGLALVADFRVACPEARFAANFVRLGIHPGFGLTHTLPQAIGQQRAALMFLTGRRIGGEEAAAWGLVDQLVPQAELRGTAMALAAEIAEGAPLAVQSTRLTLRRHLAAAVRDQTDREGAEQAWLARTEDHQEGIRAVAERRAGRFGAR</sequence>
<dbReference type="EMBL" id="JBHRTR010000034">
    <property type="protein sequence ID" value="MFC3229659.1"/>
    <property type="molecule type" value="Genomic_DNA"/>
</dbReference>
<dbReference type="SUPFAM" id="SSF52096">
    <property type="entry name" value="ClpP/crotonase"/>
    <property type="match status" value="1"/>
</dbReference>